<organism evidence="5 6">
    <name type="scientific">Variovorax boronicumulans</name>
    <dbReference type="NCBI Taxonomy" id="436515"/>
    <lineage>
        <taxon>Bacteria</taxon>
        <taxon>Pseudomonadati</taxon>
        <taxon>Pseudomonadota</taxon>
        <taxon>Betaproteobacteria</taxon>
        <taxon>Burkholderiales</taxon>
        <taxon>Comamonadaceae</taxon>
        <taxon>Variovorax</taxon>
    </lineage>
</organism>
<evidence type="ECO:0000256" key="2">
    <source>
        <dbReference type="RuleBase" id="RU003457"/>
    </source>
</evidence>
<dbReference type="Proteomes" id="UP001242045">
    <property type="component" value="Unassembled WGS sequence"/>
</dbReference>
<dbReference type="Pfam" id="PF05726">
    <property type="entry name" value="Pirin_C"/>
    <property type="match status" value="1"/>
</dbReference>
<feature type="domain" description="Pirin N-terminal" evidence="3">
    <location>
        <begin position="37"/>
        <end position="122"/>
    </location>
</feature>
<comment type="similarity">
    <text evidence="1 2">Belongs to the pirin family.</text>
</comment>
<reference evidence="5" key="1">
    <citation type="submission" date="2023-07" db="EMBL/GenBank/DDBJ databases">
        <title>Sorghum-associated microbial communities from plants grown in Nebraska, USA.</title>
        <authorList>
            <person name="Schachtman D."/>
        </authorList>
    </citation>
    <scope>NUCLEOTIDE SEQUENCE</scope>
    <source>
        <strain evidence="5">DS3754</strain>
    </source>
</reference>
<evidence type="ECO:0000313" key="6">
    <source>
        <dbReference type="Proteomes" id="UP001242045"/>
    </source>
</evidence>
<gene>
    <name evidence="5" type="ORF">J2W31_004125</name>
</gene>
<name>A0AAW8CXD4_9BURK</name>
<dbReference type="PANTHER" id="PTHR13903:SF8">
    <property type="entry name" value="PIRIN"/>
    <property type="match status" value="1"/>
</dbReference>
<sequence length="288" mass="30690">MSAAMGIRFSKVATATAEPVGTGCTIAQFRHDAFGGTAMSPFVMVDHFHMWQPTFDVHPHAGFSAVTLVFEDTKGSMVSRDSIGNNATFGAGDLHWTLAGRGILHTQLPVESAHIHALQIFVNLPASLKQLPPDSFHIGRDQMPIVETEEGTRVRVVSGDFQGRSSPIRAPCPILMLDVQLEKPGASIEVPLPGEWNAWVHVVQGSVVVHGSTELQTDQAICASADGIGGIVGLCTGEGAHCVVLAAERINEPVISHGPFVFESEASLHEAVRDFRAGKFGSVAPFLL</sequence>
<proteinExistence type="inferred from homology"/>
<evidence type="ECO:0000259" key="3">
    <source>
        <dbReference type="Pfam" id="PF02678"/>
    </source>
</evidence>
<accession>A0AAW8CXD4</accession>
<dbReference type="InterPro" id="IPR003829">
    <property type="entry name" value="Pirin_N_dom"/>
</dbReference>
<feature type="domain" description="Pirin C-terminal" evidence="4">
    <location>
        <begin position="177"/>
        <end position="281"/>
    </location>
</feature>
<evidence type="ECO:0000313" key="5">
    <source>
        <dbReference type="EMBL" id="MDP9895000.1"/>
    </source>
</evidence>
<dbReference type="InterPro" id="IPR011051">
    <property type="entry name" value="RmlC_Cupin_sf"/>
</dbReference>
<dbReference type="InterPro" id="IPR008778">
    <property type="entry name" value="Pirin_C_dom"/>
</dbReference>
<dbReference type="PANTHER" id="PTHR13903">
    <property type="entry name" value="PIRIN-RELATED"/>
    <property type="match status" value="1"/>
</dbReference>
<dbReference type="Pfam" id="PF02678">
    <property type="entry name" value="Pirin"/>
    <property type="match status" value="1"/>
</dbReference>
<evidence type="ECO:0000259" key="4">
    <source>
        <dbReference type="Pfam" id="PF05726"/>
    </source>
</evidence>
<dbReference type="InterPro" id="IPR012093">
    <property type="entry name" value="Pirin"/>
</dbReference>
<dbReference type="PIRSF" id="PIRSF006232">
    <property type="entry name" value="Pirin"/>
    <property type="match status" value="1"/>
</dbReference>
<dbReference type="EMBL" id="JAUSRD010000010">
    <property type="protein sequence ID" value="MDP9895000.1"/>
    <property type="molecule type" value="Genomic_DNA"/>
</dbReference>
<dbReference type="AlphaFoldDB" id="A0AAW8CXD4"/>
<comment type="caution">
    <text evidence="5">The sequence shown here is derived from an EMBL/GenBank/DDBJ whole genome shotgun (WGS) entry which is preliminary data.</text>
</comment>
<dbReference type="InterPro" id="IPR014710">
    <property type="entry name" value="RmlC-like_jellyroll"/>
</dbReference>
<dbReference type="Gene3D" id="2.60.120.10">
    <property type="entry name" value="Jelly Rolls"/>
    <property type="match status" value="2"/>
</dbReference>
<dbReference type="RefSeq" id="WP_307698941.1">
    <property type="nucleotide sequence ID" value="NZ_JAUSSA010000010.1"/>
</dbReference>
<protein>
    <submittedName>
        <fullName evidence="5">Redox-sensitive bicupin YhaK (Pirin superfamily)</fullName>
    </submittedName>
</protein>
<dbReference type="SUPFAM" id="SSF51182">
    <property type="entry name" value="RmlC-like cupins"/>
    <property type="match status" value="1"/>
</dbReference>
<evidence type="ECO:0000256" key="1">
    <source>
        <dbReference type="ARBA" id="ARBA00008416"/>
    </source>
</evidence>